<dbReference type="RefSeq" id="WP_318750305.1">
    <property type="nucleotide sequence ID" value="NZ_CP132508.1"/>
</dbReference>
<evidence type="ECO:0000313" key="2">
    <source>
        <dbReference type="Proteomes" id="UP001304683"/>
    </source>
</evidence>
<evidence type="ECO:0000313" key="1">
    <source>
        <dbReference type="EMBL" id="WPD18470.1"/>
    </source>
</evidence>
<protein>
    <submittedName>
        <fullName evidence="1">Uncharacterized protein</fullName>
    </submittedName>
</protein>
<organism evidence="1 2">
    <name type="scientific">Thermaerobacter composti</name>
    <dbReference type="NCBI Taxonomy" id="554949"/>
    <lineage>
        <taxon>Bacteria</taxon>
        <taxon>Bacillati</taxon>
        <taxon>Bacillota</taxon>
        <taxon>Clostridia</taxon>
        <taxon>Eubacteriales</taxon>
        <taxon>Clostridiales Family XVII. Incertae Sedis</taxon>
        <taxon>Thermaerobacter</taxon>
    </lineage>
</organism>
<reference evidence="1 2" key="1">
    <citation type="submission" date="2023-08" db="EMBL/GenBank/DDBJ databases">
        <title>Genome sequence of Thermaerobacter compostii strain Ins1, a spore-forming filamentous bacterium isolated from a deep geothermal reservoir.</title>
        <authorList>
            <person name="Bregnard D."/>
            <person name="Gonzalez D."/>
            <person name="Junier P."/>
        </authorList>
    </citation>
    <scope>NUCLEOTIDE SEQUENCE [LARGE SCALE GENOMIC DNA]</scope>
    <source>
        <strain evidence="1 2">Ins1</strain>
    </source>
</reference>
<accession>A0ABZ0QPX4</accession>
<dbReference type="EMBL" id="CP132508">
    <property type="protein sequence ID" value="WPD18470.1"/>
    <property type="molecule type" value="Genomic_DNA"/>
</dbReference>
<name>A0ABZ0QPX4_9FIRM</name>
<sequence length="138" mass="15790">MPASAHPVPKCYLVVAYAPPRVSARAANDAFNRYIADPSRGLVLTHDHFIHPRGGYAIFACEREEQVRRVTDAQDELPGWQVSVHPLTFAHDAVTWLYQSDFTLAWYRGGQRLRTWMNRYEASEHCHRLESRLPSQAG</sequence>
<dbReference type="Proteomes" id="UP001304683">
    <property type="component" value="Chromosome"/>
</dbReference>
<gene>
    <name evidence="1" type="ORF">Q5761_08850</name>
</gene>
<proteinExistence type="predicted"/>
<keyword evidence="2" id="KW-1185">Reference proteome</keyword>